<dbReference type="SUPFAM" id="SSF51197">
    <property type="entry name" value="Clavaminate synthase-like"/>
    <property type="match status" value="1"/>
</dbReference>
<dbReference type="InterPro" id="IPR014710">
    <property type="entry name" value="RmlC-like_jellyroll"/>
</dbReference>
<sequence>MISNILSSHKITIIDAADDWPALTKWKNTDYLEEALGSKEVTVAITPNGLADAIFDNHFVLPYEEQTTISALFDKLPTSESSDEASAQWRDGEPAPDGPVYYVQSQNNNLHEDFMDLLKADLPETVGFASEALGRDPDAVNFWLGESRAVTSLHKDHYENLYVVIA</sequence>
<evidence type="ECO:0000259" key="1">
    <source>
        <dbReference type="Pfam" id="PF13621"/>
    </source>
</evidence>
<dbReference type="PANTHER" id="PTHR12461">
    <property type="entry name" value="HYPOXIA-INDUCIBLE FACTOR 1 ALPHA INHIBITOR-RELATED"/>
    <property type="match status" value="1"/>
</dbReference>
<evidence type="ECO:0000313" key="2">
    <source>
        <dbReference type="EMBL" id="KAJ3037772.1"/>
    </source>
</evidence>
<accession>A0AAD5S9U7</accession>
<feature type="non-terminal residue" evidence="2">
    <location>
        <position position="1"/>
    </location>
</feature>
<organism evidence="2 3">
    <name type="scientific">Rhizophlyctis rosea</name>
    <dbReference type="NCBI Taxonomy" id="64517"/>
    <lineage>
        <taxon>Eukaryota</taxon>
        <taxon>Fungi</taxon>
        <taxon>Fungi incertae sedis</taxon>
        <taxon>Chytridiomycota</taxon>
        <taxon>Chytridiomycota incertae sedis</taxon>
        <taxon>Chytridiomycetes</taxon>
        <taxon>Rhizophlyctidales</taxon>
        <taxon>Rhizophlyctidaceae</taxon>
        <taxon>Rhizophlyctis</taxon>
    </lineage>
</organism>
<dbReference type="PANTHER" id="PTHR12461:SF99">
    <property type="entry name" value="BIFUNCTIONAL PEPTIDASE AND (3S)-LYSYL HYDROXYLASE JMJD7"/>
    <property type="match status" value="1"/>
</dbReference>
<dbReference type="InterPro" id="IPR041667">
    <property type="entry name" value="Cupin_8"/>
</dbReference>
<dbReference type="Proteomes" id="UP001212841">
    <property type="component" value="Unassembled WGS sequence"/>
</dbReference>
<keyword evidence="3" id="KW-1185">Reference proteome</keyword>
<protein>
    <submittedName>
        <fullName evidence="2">JmjC domain-containing protein 7</fullName>
    </submittedName>
</protein>
<feature type="domain" description="Cupin-like" evidence="1">
    <location>
        <begin position="13"/>
        <end position="165"/>
    </location>
</feature>
<dbReference type="Pfam" id="PF13621">
    <property type="entry name" value="Cupin_8"/>
    <property type="match status" value="1"/>
</dbReference>
<evidence type="ECO:0000313" key="3">
    <source>
        <dbReference type="Proteomes" id="UP001212841"/>
    </source>
</evidence>
<name>A0AAD5S9U7_9FUNG</name>
<comment type="caution">
    <text evidence="2">The sequence shown here is derived from an EMBL/GenBank/DDBJ whole genome shotgun (WGS) entry which is preliminary data.</text>
</comment>
<dbReference type="Gene3D" id="2.60.120.10">
    <property type="entry name" value="Jelly Rolls"/>
    <property type="match status" value="1"/>
</dbReference>
<reference evidence="2" key="1">
    <citation type="submission" date="2020-05" db="EMBL/GenBank/DDBJ databases">
        <title>Phylogenomic resolution of chytrid fungi.</title>
        <authorList>
            <person name="Stajich J.E."/>
            <person name="Amses K."/>
            <person name="Simmons R."/>
            <person name="Seto K."/>
            <person name="Myers J."/>
            <person name="Bonds A."/>
            <person name="Quandt C.A."/>
            <person name="Barry K."/>
            <person name="Liu P."/>
            <person name="Grigoriev I."/>
            <person name="Longcore J.E."/>
            <person name="James T.Y."/>
        </authorList>
    </citation>
    <scope>NUCLEOTIDE SEQUENCE</scope>
    <source>
        <strain evidence="2">JEL0318</strain>
    </source>
</reference>
<proteinExistence type="predicted"/>
<dbReference type="EMBL" id="JADGJD010001798">
    <property type="protein sequence ID" value="KAJ3037772.1"/>
    <property type="molecule type" value="Genomic_DNA"/>
</dbReference>
<gene>
    <name evidence="2" type="primary">JMJD7</name>
    <name evidence="2" type="ORF">HK097_003384</name>
</gene>
<dbReference type="AlphaFoldDB" id="A0AAD5S9U7"/>